<evidence type="ECO:0000313" key="1">
    <source>
        <dbReference type="EMBL" id="KIM27013.1"/>
    </source>
</evidence>
<dbReference type="Proteomes" id="UP000054097">
    <property type="component" value="Unassembled WGS sequence"/>
</dbReference>
<gene>
    <name evidence="1" type="ORF">M408DRAFT_9618</name>
</gene>
<reference evidence="1 2" key="1">
    <citation type="submission" date="2014-04" db="EMBL/GenBank/DDBJ databases">
        <authorList>
            <consortium name="DOE Joint Genome Institute"/>
            <person name="Kuo A."/>
            <person name="Zuccaro A."/>
            <person name="Kohler A."/>
            <person name="Nagy L.G."/>
            <person name="Floudas D."/>
            <person name="Copeland A."/>
            <person name="Barry K.W."/>
            <person name="Cichocki N."/>
            <person name="Veneault-Fourrey C."/>
            <person name="LaButti K."/>
            <person name="Lindquist E.A."/>
            <person name="Lipzen A."/>
            <person name="Lundell T."/>
            <person name="Morin E."/>
            <person name="Murat C."/>
            <person name="Sun H."/>
            <person name="Tunlid A."/>
            <person name="Henrissat B."/>
            <person name="Grigoriev I.V."/>
            <person name="Hibbett D.S."/>
            <person name="Martin F."/>
            <person name="Nordberg H.P."/>
            <person name="Cantor M.N."/>
            <person name="Hua S.X."/>
        </authorList>
    </citation>
    <scope>NUCLEOTIDE SEQUENCE [LARGE SCALE GENOMIC DNA]</scope>
    <source>
        <strain evidence="1 2">MAFF 305830</strain>
    </source>
</reference>
<dbReference type="HOGENOM" id="CLU_1971847_0_0_1"/>
<dbReference type="AlphaFoldDB" id="A0A0C2WL24"/>
<name>A0A0C2WL24_SERVB</name>
<evidence type="ECO:0000313" key="2">
    <source>
        <dbReference type="Proteomes" id="UP000054097"/>
    </source>
</evidence>
<organism evidence="1 2">
    <name type="scientific">Serendipita vermifera MAFF 305830</name>
    <dbReference type="NCBI Taxonomy" id="933852"/>
    <lineage>
        <taxon>Eukaryota</taxon>
        <taxon>Fungi</taxon>
        <taxon>Dikarya</taxon>
        <taxon>Basidiomycota</taxon>
        <taxon>Agaricomycotina</taxon>
        <taxon>Agaricomycetes</taxon>
        <taxon>Sebacinales</taxon>
        <taxon>Serendipitaceae</taxon>
        <taxon>Serendipita</taxon>
    </lineage>
</organism>
<reference evidence="2" key="2">
    <citation type="submission" date="2015-01" db="EMBL/GenBank/DDBJ databases">
        <title>Evolutionary Origins and Diversification of the Mycorrhizal Mutualists.</title>
        <authorList>
            <consortium name="DOE Joint Genome Institute"/>
            <consortium name="Mycorrhizal Genomics Consortium"/>
            <person name="Kohler A."/>
            <person name="Kuo A."/>
            <person name="Nagy L.G."/>
            <person name="Floudas D."/>
            <person name="Copeland A."/>
            <person name="Barry K.W."/>
            <person name="Cichocki N."/>
            <person name="Veneault-Fourrey C."/>
            <person name="LaButti K."/>
            <person name="Lindquist E.A."/>
            <person name="Lipzen A."/>
            <person name="Lundell T."/>
            <person name="Morin E."/>
            <person name="Murat C."/>
            <person name="Riley R."/>
            <person name="Ohm R."/>
            <person name="Sun H."/>
            <person name="Tunlid A."/>
            <person name="Henrissat B."/>
            <person name="Grigoriev I.V."/>
            <person name="Hibbett D.S."/>
            <person name="Martin F."/>
        </authorList>
    </citation>
    <scope>NUCLEOTIDE SEQUENCE [LARGE SCALE GENOMIC DNA]</scope>
    <source>
        <strain evidence="2">MAFF 305830</strain>
    </source>
</reference>
<protein>
    <submittedName>
        <fullName evidence="1">Uncharacterized protein</fullName>
    </submittedName>
</protein>
<dbReference type="EMBL" id="KN824302">
    <property type="protein sequence ID" value="KIM27013.1"/>
    <property type="molecule type" value="Genomic_DNA"/>
</dbReference>
<accession>A0A0C2WL24</accession>
<sequence length="127" mass="14394">MIRAFDALLQLAFQNAVLRDAGNTILVGVSKCLAILVSKIGQFRRGVNRAAHSHQDFGTIVRLEEVLHIYSQSQNEELSTERRNLLASITPFIAEWFYNNEIDWFRKRALDRAAVYGLKSQESGSVL</sequence>
<keyword evidence="2" id="KW-1185">Reference proteome</keyword>
<proteinExistence type="predicted"/>